<evidence type="ECO:0000313" key="2">
    <source>
        <dbReference type="Proteomes" id="UP001165263"/>
    </source>
</evidence>
<keyword evidence="2" id="KW-1185">Reference proteome</keyword>
<reference evidence="1" key="1">
    <citation type="submission" date="2022-08" db="EMBL/GenBank/DDBJ databases">
        <title>Reclassification of Massilia species as members of the genera Telluria, Duganella, Pseudoduganella, Mokoshia gen. nov. and Zemynaea gen. nov. using orthogonal and non-orthogonal genome-based approaches.</title>
        <authorList>
            <person name="Bowman J.P."/>
        </authorList>
    </citation>
    <scope>NUCLEOTIDE SEQUENCE</scope>
    <source>
        <strain evidence="1">LMG 11547</strain>
    </source>
</reference>
<evidence type="ECO:0000313" key="1">
    <source>
        <dbReference type="EMBL" id="MCS0628550.1"/>
    </source>
</evidence>
<dbReference type="Proteomes" id="UP001165263">
    <property type="component" value="Unassembled WGS sequence"/>
</dbReference>
<comment type="caution">
    <text evidence="1">The sequence shown here is derived from an EMBL/GenBank/DDBJ whole genome shotgun (WGS) entry which is preliminary data.</text>
</comment>
<dbReference type="RefSeq" id="WP_259447768.1">
    <property type="nucleotide sequence ID" value="NZ_CP119520.1"/>
</dbReference>
<sequence>MAAWVMGGKQRLKRRVASAAFYNEKLNVNSAFMQRYLIEARESGELRGYIDVVIVVEMGNSPTTIITWEVIAAPRAARHTGSIVNHRRRPS</sequence>
<name>A0ABT2BTU9_9BURK</name>
<accession>A0ABT2BTU9</accession>
<organism evidence="1 2">
    <name type="scientific">Telluria mixta</name>
    <dbReference type="NCBI Taxonomy" id="34071"/>
    <lineage>
        <taxon>Bacteria</taxon>
        <taxon>Pseudomonadati</taxon>
        <taxon>Pseudomonadota</taxon>
        <taxon>Betaproteobacteria</taxon>
        <taxon>Burkholderiales</taxon>
        <taxon>Oxalobacteraceae</taxon>
        <taxon>Telluria group</taxon>
        <taxon>Telluria</taxon>
    </lineage>
</organism>
<protein>
    <submittedName>
        <fullName evidence="1">Uncharacterized protein</fullName>
    </submittedName>
</protein>
<dbReference type="EMBL" id="JANUHC010000001">
    <property type="protein sequence ID" value="MCS0628550.1"/>
    <property type="molecule type" value="Genomic_DNA"/>
</dbReference>
<gene>
    <name evidence="1" type="ORF">NX786_04275</name>
</gene>
<proteinExistence type="predicted"/>